<keyword evidence="3" id="KW-1185">Reference proteome</keyword>
<dbReference type="EMBL" id="FOSF01000110">
    <property type="protein sequence ID" value="SFK55607.1"/>
    <property type="molecule type" value="Genomic_DNA"/>
</dbReference>
<evidence type="ECO:0000313" key="3">
    <source>
        <dbReference type="Proteomes" id="UP000243374"/>
    </source>
</evidence>
<protein>
    <submittedName>
        <fullName evidence="1">Uncharacterized protein</fullName>
    </submittedName>
</protein>
<feature type="non-terminal residue" evidence="1">
    <location>
        <position position="65"/>
    </location>
</feature>
<accession>A0A662ZF26</accession>
<reference evidence="1 3" key="1">
    <citation type="submission" date="2016-10" db="EMBL/GenBank/DDBJ databases">
        <authorList>
            <person name="Varghese N."/>
            <person name="Submissions S."/>
        </authorList>
    </citation>
    <scope>NUCLEOTIDE SEQUENCE [LARGE SCALE GENOMIC DNA]</scope>
    <source>
        <strain evidence="1 3">22B</strain>
    </source>
</reference>
<evidence type="ECO:0000313" key="2">
    <source>
        <dbReference type="EMBL" id="SFK58229.1"/>
    </source>
</evidence>
<dbReference type="Proteomes" id="UP000243374">
    <property type="component" value="Unassembled WGS sequence"/>
</dbReference>
<sequence>MAFIRIQKLKKDESGKILSGSASIIDVNYDPKAKYHAQQRVREKLGKVIELYSKRCGLFQSPTRG</sequence>
<dbReference type="AlphaFoldDB" id="A0A662ZF26"/>
<dbReference type="EMBL" id="FOSF01000122">
    <property type="protein sequence ID" value="SFK58229.1"/>
    <property type="molecule type" value="Genomic_DNA"/>
</dbReference>
<dbReference type="RefSeq" id="WP_143075475.1">
    <property type="nucleotide sequence ID" value="NZ_FOSF01000110.1"/>
</dbReference>
<gene>
    <name evidence="1" type="ORF">SAMN04487865_11106</name>
    <name evidence="2" type="ORF">SAMN04487865_11221</name>
</gene>
<evidence type="ECO:0000313" key="1">
    <source>
        <dbReference type="EMBL" id="SFK55607.1"/>
    </source>
</evidence>
<name>A0A662ZF26_9GAMM</name>
<proteinExistence type="predicted"/>
<dbReference type="OrthoDB" id="9553378at2"/>
<organism evidence="1 3">
    <name type="scientific">Succinivibrio dextrinosolvens</name>
    <dbReference type="NCBI Taxonomy" id="83771"/>
    <lineage>
        <taxon>Bacteria</taxon>
        <taxon>Pseudomonadati</taxon>
        <taxon>Pseudomonadota</taxon>
        <taxon>Gammaproteobacteria</taxon>
        <taxon>Aeromonadales</taxon>
        <taxon>Succinivibrionaceae</taxon>
        <taxon>Succinivibrio</taxon>
    </lineage>
</organism>